<dbReference type="InterPro" id="IPR013249">
    <property type="entry name" value="RNA_pol_sigma70_r4_t2"/>
</dbReference>
<evidence type="ECO:0000256" key="3">
    <source>
        <dbReference type="ARBA" id="ARBA00023082"/>
    </source>
</evidence>
<name>A0A6J4J4J3_9ACTN</name>
<protein>
    <recommendedName>
        <fullName evidence="9">Sigma-70 family RNA polymerase sigma factor</fullName>
    </recommendedName>
</protein>
<dbReference type="InterPro" id="IPR013324">
    <property type="entry name" value="RNA_pol_sigma_r3/r4-like"/>
</dbReference>
<dbReference type="InterPro" id="IPR039425">
    <property type="entry name" value="RNA_pol_sigma-70-like"/>
</dbReference>
<keyword evidence="5" id="KW-0804">Transcription</keyword>
<evidence type="ECO:0000313" key="8">
    <source>
        <dbReference type="EMBL" id="CAA9270488.1"/>
    </source>
</evidence>
<sequence>MVSDARARRGRSRPLDREDELVARRVLARCGLRGADLEDSVQDVLLRVLLFAPPDENLGPWVARVARNLAMDHHRKEQRRRTLEAKVASRRPGGGDGPDLLTPLVVAGGLHRLRPDHREVIVLRFFAGLSTTQIAGRLEIAEGTVKSRLSRALAALRLELGESRDLRWTA</sequence>
<gene>
    <name evidence="8" type="ORF">AVDCRST_MAG76-3340</name>
</gene>
<dbReference type="PANTHER" id="PTHR43133:SF52">
    <property type="entry name" value="ECF RNA POLYMERASE SIGMA FACTOR SIGL"/>
    <property type="match status" value="1"/>
</dbReference>
<evidence type="ECO:0000256" key="5">
    <source>
        <dbReference type="ARBA" id="ARBA00023163"/>
    </source>
</evidence>
<feature type="domain" description="RNA polymerase sigma-70 region 2" evidence="6">
    <location>
        <begin position="24"/>
        <end position="80"/>
    </location>
</feature>
<dbReference type="Gene3D" id="1.10.1740.10">
    <property type="match status" value="1"/>
</dbReference>
<dbReference type="InterPro" id="IPR013325">
    <property type="entry name" value="RNA_pol_sigma_r2"/>
</dbReference>
<organism evidence="8">
    <name type="scientific">uncultured Acidimicrobiales bacterium</name>
    <dbReference type="NCBI Taxonomy" id="310071"/>
    <lineage>
        <taxon>Bacteria</taxon>
        <taxon>Bacillati</taxon>
        <taxon>Actinomycetota</taxon>
        <taxon>Acidimicrobiia</taxon>
        <taxon>Acidimicrobiales</taxon>
        <taxon>environmental samples</taxon>
    </lineage>
</organism>
<dbReference type="GO" id="GO:0016987">
    <property type="term" value="F:sigma factor activity"/>
    <property type="evidence" value="ECO:0007669"/>
    <property type="project" value="UniProtKB-KW"/>
</dbReference>
<dbReference type="EMBL" id="CADCSZ010000199">
    <property type="protein sequence ID" value="CAA9270488.1"/>
    <property type="molecule type" value="Genomic_DNA"/>
</dbReference>
<keyword evidence="4" id="KW-0238">DNA-binding</keyword>
<evidence type="ECO:0000259" key="7">
    <source>
        <dbReference type="Pfam" id="PF08281"/>
    </source>
</evidence>
<feature type="domain" description="RNA polymerase sigma factor 70 region 4 type 2" evidence="7">
    <location>
        <begin position="110"/>
        <end position="156"/>
    </location>
</feature>
<evidence type="ECO:0000256" key="2">
    <source>
        <dbReference type="ARBA" id="ARBA00023015"/>
    </source>
</evidence>
<evidence type="ECO:0000259" key="6">
    <source>
        <dbReference type="Pfam" id="PF04542"/>
    </source>
</evidence>
<dbReference type="GO" id="GO:0006352">
    <property type="term" value="P:DNA-templated transcription initiation"/>
    <property type="evidence" value="ECO:0007669"/>
    <property type="project" value="InterPro"/>
</dbReference>
<dbReference type="InterPro" id="IPR036388">
    <property type="entry name" value="WH-like_DNA-bd_sf"/>
</dbReference>
<dbReference type="Pfam" id="PF04542">
    <property type="entry name" value="Sigma70_r2"/>
    <property type="match status" value="1"/>
</dbReference>
<evidence type="ECO:0008006" key="9">
    <source>
        <dbReference type="Google" id="ProtNLM"/>
    </source>
</evidence>
<dbReference type="GO" id="GO:0003677">
    <property type="term" value="F:DNA binding"/>
    <property type="evidence" value="ECO:0007669"/>
    <property type="project" value="UniProtKB-KW"/>
</dbReference>
<comment type="similarity">
    <text evidence="1">Belongs to the sigma-70 factor family. ECF subfamily.</text>
</comment>
<evidence type="ECO:0000256" key="1">
    <source>
        <dbReference type="ARBA" id="ARBA00010641"/>
    </source>
</evidence>
<dbReference type="CDD" id="cd06171">
    <property type="entry name" value="Sigma70_r4"/>
    <property type="match status" value="1"/>
</dbReference>
<dbReference type="SUPFAM" id="SSF88946">
    <property type="entry name" value="Sigma2 domain of RNA polymerase sigma factors"/>
    <property type="match status" value="1"/>
</dbReference>
<dbReference type="SUPFAM" id="SSF88659">
    <property type="entry name" value="Sigma3 and sigma4 domains of RNA polymerase sigma factors"/>
    <property type="match status" value="1"/>
</dbReference>
<dbReference type="AlphaFoldDB" id="A0A6J4J4J3"/>
<keyword evidence="3" id="KW-0731">Sigma factor</keyword>
<evidence type="ECO:0000256" key="4">
    <source>
        <dbReference type="ARBA" id="ARBA00023125"/>
    </source>
</evidence>
<dbReference type="InterPro" id="IPR007627">
    <property type="entry name" value="RNA_pol_sigma70_r2"/>
</dbReference>
<keyword evidence="2" id="KW-0805">Transcription regulation</keyword>
<reference evidence="8" key="1">
    <citation type="submission" date="2020-02" db="EMBL/GenBank/DDBJ databases">
        <authorList>
            <person name="Meier V. D."/>
        </authorList>
    </citation>
    <scope>NUCLEOTIDE SEQUENCE</scope>
    <source>
        <strain evidence="8">AVDCRST_MAG76</strain>
    </source>
</reference>
<accession>A0A6J4J4J3</accession>
<dbReference type="Gene3D" id="1.10.10.10">
    <property type="entry name" value="Winged helix-like DNA-binding domain superfamily/Winged helix DNA-binding domain"/>
    <property type="match status" value="1"/>
</dbReference>
<dbReference type="Pfam" id="PF08281">
    <property type="entry name" value="Sigma70_r4_2"/>
    <property type="match status" value="1"/>
</dbReference>
<proteinExistence type="inferred from homology"/>
<dbReference type="PANTHER" id="PTHR43133">
    <property type="entry name" value="RNA POLYMERASE ECF-TYPE SIGMA FACTO"/>
    <property type="match status" value="1"/>
</dbReference>